<reference evidence="3" key="2">
    <citation type="submission" date="2020-09" db="EMBL/GenBank/DDBJ databases">
        <authorList>
            <person name="Sun Q."/>
            <person name="Ohkuma M."/>
        </authorList>
    </citation>
    <scope>NUCLEOTIDE SEQUENCE</scope>
    <source>
        <strain evidence="3">JCM 13919</strain>
    </source>
</reference>
<dbReference type="InterPro" id="IPR052515">
    <property type="entry name" value="Gfo/Idh/MocA_Oxidoreductase"/>
</dbReference>
<evidence type="ECO:0000259" key="2">
    <source>
        <dbReference type="Pfam" id="PF02894"/>
    </source>
</evidence>
<reference evidence="3" key="1">
    <citation type="journal article" date="2014" name="Int. J. Syst. Evol. Microbiol.">
        <title>Complete genome sequence of Corynebacterium casei LMG S-19264T (=DSM 44701T), isolated from a smear-ripened cheese.</title>
        <authorList>
            <consortium name="US DOE Joint Genome Institute (JGI-PGF)"/>
            <person name="Walter F."/>
            <person name="Albersmeier A."/>
            <person name="Kalinowski J."/>
            <person name="Ruckert C."/>
        </authorList>
    </citation>
    <scope>NUCLEOTIDE SEQUENCE</scope>
    <source>
        <strain evidence="3">JCM 13919</strain>
    </source>
</reference>
<dbReference type="Pfam" id="PF01408">
    <property type="entry name" value="GFO_IDH_MocA"/>
    <property type="match status" value="1"/>
</dbReference>
<sequence length="354" mass="39480">MTKSPWFINDRKVNIAVVGCGRISKNHLEAIKQHGDRLHLTAVCDTDPSALRIATESYGVDGYSNVNELLQYSNADIVTLCTPSGLHPSQTIKIAETGRHVITEKPMATRWQDGLRMVQACDEAGVRLFVVKQNRLNATLQLLKKAVDSGRFGKIYMANINVFWTRPQDYYDQGGGWRGTWELDGGSFMNQASHYIDLIHWLLGPVQSVQAMMGTLERKIQAEDTGVLNIRWRNGAMGSVNVTMLTYPKNFEGSITILGEKGTVRVGGLAVNEIQHWEFADNLPEDEQIKQASYQTTSVYGFGHPLYYDNVINSLQGKEAPLVDGREGLTSLELLIAAYRAARDNQTVHLPLEL</sequence>
<dbReference type="SUPFAM" id="SSF55347">
    <property type="entry name" value="Glyceraldehyde-3-phosphate dehydrogenase-like, C-terminal domain"/>
    <property type="match status" value="1"/>
</dbReference>
<dbReference type="EMBL" id="BMOB01000002">
    <property type="protein sequence ID" value="GGI79950.1"/>
    <property type="molecule type" value="Genomic_DNA"/>
</dbReference>
<dbReference type="Proteomes" id="UP000630149">
    <property type="component" value="Unassembled WGS sequence"/>
</dbReference>
<feature type="domain" description="Gfo/Idh/MocA-like oxidoreductase C-terminal" evidence="2">
    <location>
        <begin position="144"/>
        <end position="350"/>
    </location>
</feature>
<dbReference type="PANTHER" id="PTHR43249:SF1">
    <property type="entry name" value="D-GLUCOSIDE 3-DEHYDROGENASE"/>
    <property type="match status" value="1"/>
</dbReference>
<dbReference type="AlphaFoldDB" id="A0A917NB60"/>
<dbReference type="InterPro" id="IPR000683">
    <property type="entry name" value="Gfo/Idh/MocA-like_OxRdtase_N"/>
</dbReference>
<evidence type="ECO:0000313" key="3">
    <source>
        <dbReference type="EMBL" id="GGI79950.1"/>
    </source>
</evidence>
<evidence type="ECO:0000259" key="1">
    <source>
        <dbReference type="Pfam" id="PF01408"/>
    </source>
</evidence>
<dbReference type="InterPro" id="IPR036291">
    <property type="entry name" value="NAD(P)-bd_dom_sf"/>
</dbReference>
<evidence type="ECO:0000313" key="4">
    <source>
        <dbReference type="Proteomes" id="UP000630149"/>
    </source>
</evidence>
<gene>
    <name evidence="3" type="primary">wlbA</name>
    <name evidence="3" type="ORF">GCM10007966_05570</name>
</gene>
<dbReference type="OrthoDB" id="9801953at2"/>
<comment type="caution">
    <text evidence="3">The sequence shown here is derived from an EMBL/GenBank/DDBJ whole genome shotgun (WGS) entry which is preliminary data.</text>
</comment>
<dbReference type="PANTHER" id="PTHR43249">
    <property type="entry name" value="UDP-N-ACETYL-2-AMINO-2-DEOXY-D-GLUCURONATE OXIDASE"/>
    <property type="match status" value="1"/>
</dbReference>
<proteinExistence type="predicted"/>
<accession>A0A917NB60</accession>
<dbReference type="GO" id="GO:0000166">
    <property type="term" value="F:nucleotide binding"/>
    <property type="evidence" value="ECO:0007669"/>
    <property type="project" value="InterPro"/>
</dbReference>
<organism evidence="3 4">
    <name type="scientific">Legionella impletisoli</name>
    <dbReference type="NCBI Taxonomy" id="343510"/>
    <lineage>
        <taxon>Bacteria</taxon>
        <taxon>Pseudomonadati</taxon>
        <taxon>Pseudomonadota</taxon>
        <taxon>Gammaproteobacteria</taxon>
        <taxon>Legionellales</taxon>
        <taxon>Legionellaceae</taxon>
        <taxon>Legionella</taxon>
    </lineage>
</organism>
<protein>
    <submittedName>
        <fullName evidence="3">Oxidoreductase</fullName>
    </submittedName>
</protein>
<dbReference type="RefSeq" id="WP_131775921.1">
    <property type="nucleotide sequence ID" value="NZ_BMOB01000002.1"/>
</dbReference>
<dbReference type="Gene3D" id="3.30.360.10">
    <property type="entry name" value="Dihydrodipicolinate Reductase, domain 2"/>
    <property type="match status" value="1"/>
</dbReference>
<dbReference type="SUPFAM" id="SSF51735">
    <property type="entry name" value="NAD(P)-binding Rossmann-fold domains"/>
    <property type="match status" value="1"/>
</dbReference>
<dbReference type="InterPro" id="IPR004104">
    <property type="entry name" value="Gfo/Idh/MocA-like_OxRdtase_C"/>
</dbReference>
<name>A0A917NB60_9GAMM</name>
<feature type="domain" description="Gfo/Idh/MocA-like oxidoreductase N-terminal" evidence="1">
    <location>
        <begin position="13"/>
        <end position="130"/>
    </location>
</feature>
<dbReference type="Pfam" id="PF02894">
    <property type="entry name" value="GFO_IDH_MocA_C"/>
    <property type="match status" value="1"/>
</dbReference>
<dbReference type="Gene3D" id="3.40.50.720">
    <property type="entry name" value="NAD(P)-binding Rossmann-like Domain"/>
    <property type="match status" value="1"/>
</dbReference>
<keyword evidence="4" id="KW-1185">Reference proteome</keyword>